<evidence type="ECO:0000256" key="1">
    <source>
        <dbReference type="SAM" id="Phobius"/>
    </source>
</evidence>
<keyword evidence="1" id="KW-0812">Transmembrane</keyword>
<dbReference type="KEGG" id="gey:QMQ05_15170"/>
<proteinExistence type="predicted"/>
<feature type="transmembrane region" description="Helical" evidence="1">
    <location>
        <begin position="20"/>
        <end position="38"/>
    </location>
</feature>
<dbReference type="EMBL" id="CP125942">
    <property type="protein sequence ID" value="XAO45666.1"/>
    <property type="molecule type" value="Genomic_DNA"/>
</dbReference>
<dbReference type="Pfam" id="PF14325">
    <property type="entry name" value="DUF4383"/>
    <property type="match status" value="1"/>
</dbReference>
<dbReference type="AlphaFoldDB" id="A0AAU6WD95"/>
<feature type="transmembrane region" description="Helical" evidence="1">
    <location>
        <begin position="125"/>
        <end position="142"/>
    </location>
</feature>
<keyword evidence="1" id="KW-0472">Membrane</keyword>
<evidence type="ECO:0000313" key="2">
    <source>
        <dbReference type="EMBL" id="XAO45666.1"/>
    </source>
</evidence>
<evidence type="ECO:0000313" key="3">
    <source>
        <dbReference type="Proteomes" id="UP001486888"/>
    </source>
</evidence>
<keyword evidence="3" id="KW-1185">Reference proteome</keyword>
<gene>
    <name evidence="2" type="ORF">QMQ05_15170</name>
</gene>
<reference evidence="2 3" key="1">
    <citation type="submission" date="2023-05" db="EMBL/GenBank/DDBJ databases">
        <title>Glutamicibacter sp. B1, complete genome.</title>
        <authorList>
            <person name="Long Y.H."/>
            <person name="Fang T."/>
            <person name="Li X.Y."/>
        </authorList>
    </citation>
    <scope>NUCLEOTIDE SEQUENCE [LARGE SCALE GENOMIC DNA]</scope>
    <source>
        <strain evidence="2 3">B1</strain>
    </source>
</reference>
<feature type="transmembrane region" description="Helical" evidence="1">
    <location>
        <begin position="58"/>
        <end position="81"/>
    </location>
</feature>
<dbReference type="Proteomes" id="UP001486888">
    <property type="component" value="Chromosome"/>
</dbReference>
<accession>A0AAU6WD95</accession>
<organism evidence="2 3">
    <name type="scientific">Glutamicibacter ectropisis</name>
    <dbReference type="NCBI Taxonomy" id="3046593"/>
    <lineage>
        <taxon>Bacteria</taxon>
        <taxon>Bacillati</taxon>
        <taxon>Actinomycetota</taxon>
        <taxon>Actinomycetes</taxon>
        <taxon>Micrococcales</taxon>
        <taxon>Micrococcaceae</taxon>
        <taxon>Glutamicibacter</taxon>
    </lineage>
</organism>
<dbReference type="RefSeq" id="WP_345471369.1">
    <property type="nucleotide sequence ID" value="NZ_CP125942.1"/>
</dbReference>
<feature type="transmembrane region" description="Helical" evidence="1">
    <location>
        <begin position="88"/>
        <end position="105"/>
    </location>
</feature>
<protein>
    <submittedName>
        <fullName evidence="2">DUF4383 domain-containing protein</fullName>
    </submittedName>
</protein>
<keyword evidence="1" id="KW-1133">Transmembrane helix</keyword>
<sequence length="155" mass="16549">MEHPKDPVVEARPLMQKAALAVGIVFFLVGVLGFFPGITTNYASLSGDGHDPEAKLLGIFQVSYLHDAVHLLFGVAGYLMARTVPASRTYLIGGGIIYLVLRVYGKVIDFDSAANLIPVNDADNWLHLGLGALMIALGLCLSRKAAGQPRDPYAA</sequence>
<name>A0AAU6WD95_9MICC</name>